<gene>
    <name evidence="2" type="ORF">AQI95_44175</name>
</gene>
<feature type="domain" description="Knr4/Smi1-like" evidence="1">
    <location>
        <begin position="18"/>
        <end position="132"/>
    </location>
</feature>
<dbReference type="SUPFAM" id="SSF160631">
    <property type="entry name" value="SMI1/KNR4-like"/>
    <property type="match status" value="1"/>
</dbReference>
<accession>A0A117PU41</accession>
<reference evidence="2 3" key="1">
    <citation type="submission" date="2015-10" db="EMBL/GenBank/DDBJ databases">
        <title>Draft genome sequence of Streptomyces yokosukanensis DSM 40224, type strain for the species Streptomyces yokosukanensis.</title>
        <authorList>
            <person name="Ruckert C."/>
            <person name="Winkler A."/>
            <person name="Kalinowski J."/>
            <person name="Kampfer P."/>
            <person name="Glaeser S."/>
        </authorList>
    </citation>
    <scope>NUCLEOTIDE SEQUENCE [LARGE SCALE GENOMIC DNA]</scope>
    <source>
        <strain evidence="2 3">DSM 40224</strain>
    </source>
</reference>
<evidence type="ECO:0000313" key="3">
    <source>
        <dbReference type="Proteomes" id="UP000053127"/>
    </source>
</evidence>
<organism evidence="2 3">
    <name type="scientific">Streptomyces yokosukanensis</name>
    <dbReference type="NCBI Taxonomy" id="67386"/>
    <lineage>
        <taxon>Bacteria</taxon>
        <taxon>Bacillati</taxon>
        <taxon>Actinomycetota</taxon>
        <taxon>Actinomycetes</taxon>
        <taxon>Kitasatosporales</taxon>
        <taxon>Streptomycetaceae</taxon>
        <taxon>Streptomyces</taxon>
    </lineage>
</organism>
<dbReference type="OrthoDB" id="3478416at2"/>
<dbReference type="Proteomes" id="UP000053127">
    <property type="component" value="Unassembled WGS sequence"/>
</dbReference>
<evidence type="ECO:0000313" key="2">
    <source>
        <dbReference type="EMBL" id="KUM91865.1"/>
    </source>
</evidence>
<dbReference type="InterPro" id="IPR037883">
    <property type="entry name" value="Knr4/Smi1-like_sf"/>
</dbReference>
<evidence type="ECO:0000259" key="1">
    <source>
        <dbReference type="SMART" id="SM00860"/>
    </source>
</evidence>
<dbReference type="EMBL" id="LMWN01000170">
    <property type="protein sequence ID" value="KUM91865.1"/>
    <property type="molecule type" value="Genomic_DNA"/>
</dbReference>
<protein>
    <submittedName>
        <fullName evidence="2">Cell wall assembly/cell proliferation coordinating protein, KNR4</fullName>
    </submittedName>
</protein>
<keyword evidence="3" id="KW-1185">Reference proteome</keyword>
<dbReference type="Pfam" id="PF09346">
    <property type="entry name" value="SMI1_KNR4"/>
    <property type="match status" value="1"/>
</dbReference>
<name>A0A117PU41_9ACTN</name>
<comment type="caution">
    <text evidence="2">The sequence shown here is derived from an EMBL/GenBank/DDBJ whole genome shotgun (WGS) entry which is preliminary data.</text>
</comment>
<dbReference type="RefSeq" id="WP_067137147.1">
    <property type="nucleotide sequence ID" value="NZ_KQ948285.1"/>
</dbReference>
<sequence length="142" mass="16405">MWRDLILEVTSAVELGPPAGDDVVTGVERALGQRLPEDLAELLQECNGVTYQGLDVIWPAERIIRDNAAFRGSRDFVDLYMPFQPLMFFGSNWGGDQFACIRTPSRDEVFVWDHETDSRYLVTYDLEQYLHRALRDAGDWYR</sequence>
<dbReference type="Gene3D" id="3.40.1580.10">
    <property type="entry name" value="SMI1/KNR4-like"/>
    <property type="match status" value="1"/>
</dbReference>
<dbReference type="InterPro" id="IPR018958">
    <property type="entry name" value="Knr4/Smi1-like_dom"/>
</dbReference>
<dbReference type="AlphaFoldDB" id="A0A117PU41"/>
<proteinExistence type="predicted"/>
<dbReference type="SMART" id="SM00860">
    <property type="entry name" value="SMI1_KNR4"/>
    <property type="match status" value="1"/>
</dbReference>